<keyword evidence="2" id="KW-0472">Membrane</keyword>
<feature type="region of interest" description="Disordered" evidence="1">
    <location>
        <begin position="254"/>
        <end position="288"/>
    </location>
</feature>
<sequence>MADHTVAMDCTRRRSPPATAKKMQQQQSLSFLVVACVMTLLHVFGVSPALSTTTQLDQQQQQQQQQLHQQQNPRALFVVNAPGQRATAPLGPAKAPAPAPVLTLHQKVVGALRSAGTFGAISGALDSLTDNDPIKPSITLFAPEDSAFQGVPLNSSAAVTTLLNYHTAAGILTFQQLLTLAQGHRIQTVTTGISIVVVNNQTANYQLDNAHIVRANLYNDGSVVVHGVDAIFDTRFYNTATLGPVPAPAPVAPAAPPPVAAAASSTPGATSAVPSSTTSTTPSKTDTNAATASYHRLLTTTGSFSSSLTAILVGSVLALMLLLSSSPAL</sequence>
<dbReference type="PANTHER" id="PTHR33985">
    <property type="entry name" value="OS02G0491300 PROTEIN-RELATED"/>
    <property type="match status" value="1"/>
</dbReference>
<dbReference type="Pfam" id="PF02469">
    <property type="entry name" value="Fasciclin"/>
    <property type="match status" value="1"/>
</dbReference>
<feature type="region of interest" description="Disordered" evidence="1">
    <location>
        <begin position="1"/>
        <end position="22"/>
    </location>
</feature>
<evidence type="ECO:0000313" key="5">
    <source>
        <dbReference type="EMBL" id="CAK9879707.1"/>
    </source>
</evidence>
<dbReference type="InterPro" id="IPR036378">
    <property type="entry name" value="FAS1_dom_sf"/>
</dbReference>
<keyword evidence="6" id="KW-1185">Reference proteome</keyword>
<feature type="transmembrane region" description="Helical" evidence="2">
    <location>
        <begin position="29"/>
        <end position="50"/>
    </location>
</feature>
<feature type="domain" description="FAS1" evidence="3">
    <location>
        <begin position="105"/>
        <end position="232"/>
    </location>
</feature>
<dbReference type="SUPFAM" id="SSF82153">
    <property type="entry name" value="FAS1 domain"/>
    <property type="match status" value="1"/>
</dbReference>
<evidence type="ECO:0000256" key="1">
    <source>
        <dbReference type="SAM" id="MobiDB-lite"/>
    </source>
</evidence>
<evidence type="ECO:0000313" key="6">
    <source>
        <dbReference type="Proteomes" id="UP001497522"/>
    </source>
</evidence>
<evidence type="ECO:0000313" key="4">
    <source>
        <dbReference type="EMBL" id="CAK9855629.1"/>
    </source>
</evidence>
<dbReference type="SMART" id="SM00554">
    <property type="entry name" value="FAS1"/>
    <property type="match status" value="1"/>
</dbReference>
<accession>A0ABP0ZYM4</accession>
<dbReference type="Proteomes" id="UP001497522">
    <property type="component" value="Unassembled WGS sequence"/>
</dbReference>
<reference evidence="4" key="1">
    <citation type="submission" date="2024-03" db="EMBL/GenBank/DDBJ databases">
        <authorList>
            <consortium name="ELIXIR-Norway"/>
            <consortium name="Elixir Norway"/>
        </authorList>
    </citation>
    <scope>NUCLEOTIDE SEQUENCE</scope>
</reference>
<keyword evidence="2" id="KW-0812">Transmembrane</keyword>
<protein>
    <recommendedName>
        <fullName evidence="3">FAS1 domain-containing protein</fullName>
    </recommendedName>
</protein>
<dbReference type="PANTHER" id="PTHR33985:SF29">
    <property type="entry name" value="FAS1 DOMAIN-CONTAINING PROTEIN"/>
    <property type="match status" value="1"/>
</dbReference>
<organism evidence="4 6">
    <name type="scientific">Sphagnum jensenii</name>
    <dbReference type="NCBI Taxonomy" id="128206"/>
    <lineage>
        <taxon>Eukaryota</taxon>
        <taxon>Viridiplantae</taxon>
        <taxon>Streptophyta</taxon>
        <taxon>Embryophyta</taxon>
        <taxon>Bryophyta</taxon>
        <taxon>Sphagnophytina</taxon>
        <taxon>Sphagnopsida</taxon>
        <taxon>Sphagnales</taxon>
        <taxon>Sphagnaceae</taxon>
        <taxon>Sphagnum</taxon>
    </lineage>
</organism>
<proteinExistence type="predicted"/>
<dbReference type="InterPro" id="IPR000782">
    <property type="entry name" value="FAS1_domain"/>
</dbReference>
<keyword evidence="2" id="KW-1133">Transmembrane helix</keyword>
<dbReference type="InterPro" id="IPR052806">
    <property type="entry name" value="Fasciclin-like_AGP"/>
</dbReference>
<gene>
    <name evidence="5" type="ORF">CSSPJE1EN2_LOCUS21196</name>
    <name evidence="4" type="ORF">CSSPJE1EN2_LOCUS25561</name>
</gene>
<dbReference type="Proteomes" id="UP001497522">
    <property type="component" value="Chromosome 7"/>
</dbReference>
<evidence type="ECO:0000256" key="2">
    <source>
        <dbReference type="SAM" id="Phobius"/>
    </source>
</evidence>
<dbReference type="EMBL" id="OZ023708">
    <property type="protein sequence ID" value="CAK9879707.1"/>
    <property type="molecule type" value="Genomic_DNA"/>
</dbReference>
<dbReference type="PROSITE" id="PS50213">
    <property type="entry name" value="FAS1"/>
    <property type="match status" value="1"/>
</dbReference>
<name>A0ABP0ZYM4_9BRYO</name>
<evidence type="ECO:0000259" key="3">
    <source>
        <dbReference type="PROSITE" id="PS50213"/>
    </source>
</evidence>
<dbReference type="EMBL" id="CAXHBF010000240">
    <property type="protein sequence ID" value="CAK9855629.1"/>
    <property type="molecule type" value="Genomic_DNA"/>
</dbReference>
<feature type="compositionally biased region" description="Low complexity" evidence="1">
    <location>
        <begin position="260"/>
        <end position="283"/>
    </location>
</feature>
<dbReference type="Gene3D" id="2.30.180.10">
    <property type="entry name" value="FAS1 domain"/>
    <property type="match status" value="1"/>
</dbReference>